<dbReference type="EMBL" id="JBFXLS010000011">
    <property type="protein sequence ID" value="KAL2830862.1"/>
    <property type="molecule type" value="Genomic_DNA"/>
</dbReference>
<dbReference type="Gene3D" id="3.90.79.10">
    <property type="entry name" value="Nucleoside Triphosphate Pyrophosphohydrolase"/>
    <property type="match status" value="1"/>
</dbReference>
<evidence type="ECO:0000259" key="2">
    <source>
        <dbReference type="PROSITE" id="PS51462"/>
    </source>
</evidence>
<sequence>MATSKFPTSQYTSEEFVESCGAVLFNLSQKPKQVCLIQYIKTDEWLLPKGRRNCGESRRQAAVREVEEETGYKCHIQPVAMSTRAPQADDAEDIPDRARVCYDLDEPFMLTVRELDGNFDVKIIWWYIAAVDGYDYEAAPTGTTGFRAGWFTCDEAVKKLAFQSDCDILVKAISLVDIS</sequence>
<dbReference type="SUPFAM" id="SSF55811">
    <property type="entry name" value="Nudix"/>
    <property type="match status" value="1"/>
</dbReference>
<dbReference type="PANTHER" id="PTHR21340:SF0">
    <property type="entry name" value="BIS(5'-NUCLEOSYL)-TETRAPHOSPHATASE [ASYMMETRICAL]"/>
    <property type="match status" value="1"/>
</dbReference>
<keyword evidence="4" id="KW-1185">Reference proteome</keyword>
<evidence type="ECO:0000256" key="1">
    <source>
        <dbReference type="ARBA" id="ARBA00022801"/>
    </source>
</evidence>
<dbReference type="InterPro" id="IPR000086">
    <property type="entry name" value="NUDIX_hydrolase_dom"/>
</dbReference>
<evidence type="ECO:0000313" key="4">
    <source>
        <dbReference type="Proteomes" id="UP001610335"/>
    </source>
</evidence>
<dbReference type="PANTHER" id="PTHR21340">
    <property type="entry name" value="DIADENOSINE 5,5-P1,P4-TETRAPHOSPHATE PYROPHOSPHOHYDROLASE MUTT"/>
    <property type="match status" value="1"/>
</dbReference>
<dbReference type="Proteomes" id="UP001610335">
    <property type="component" value="Unassembled WGS sequence"/>
</dbReference>
<dbReference type="InterPro" id="IPR015797">
    <property type="entry name" value="NUDIX_hydrolase-like_dom_sf"/>
</dbReference>
<evidence type="ECO:0000313" key="3">
    <source>
        <dbReference type="EMBL" id="KAL2830862.1"/>
    </source>
</evidence>
<reference evidence="3 4" key="1">
    <citation type="submission" date="2024-07" db="EMBL/GenBank/DDBJ databases">
        <title>Section-level genome sequencing and comparative genomics of Aspergillus sections Usti and Cavernicolus.</title>
        <authorList>
            <consortium name="Lawrence Berkeley National Laboratory"/>
            <person name="Nybo J.L."/>
            <person name="Vesth T.C."/>
            <person name="Theobald S."/>
            <person name="Frisvad J.C."/>
            <person name="Larsen T.O."/>
            <person name="Kjaerboelling I."/>
            <person name="Rothschild-Mancinelli K."/>
            <person name="Lyhne E.K."/>
            <person name="Kogle M.E."/>
            <person name="Barry K."/>
            <person name="Clum A."/>
            <person name="Na H."/>
            <person name="Ledsgaard L."/>
            <person name="Lin J."/>
            <person name="Lipzen A."/>
            <person name="Kuo A."/>
            <person name="Riley R."/>
            <person name="Mondo S."/>
            <person name="LaButti K."/>
            <person name="Haridas S."/>
            <person name="Pangalinan J."/>
            <person name="Salamov A.A."/>
            <person name="Simmons B.A."/>
            <person name="Magnuson J.K."/>
            <person name="Chen J."/>
            <person name="Drula E."/>
            <person name="Henrissat B."/>
            <person name="Wiebenga A."/>
            <person name="Lubbers R.J."/>
            <person name="Gomes A.C."/>
            <person name="Makela M.R."/>
            <person name="Stajich J."/>
            <person name="Grigoriev I.V."/>
            <person name="Mortensen U.H."/>
            <person name="De vries R.P."/>
            <person name="Baker S.E."/>
            <person name="Andersen M.R."/>
        </authorList>
    </citation>
    <scope>NUCLEOTIDE SEQUENCE [LARGE SCALE GENOMIC DNA]</scope>
    <source>
        <strain evidence="3 4">CBS 600.67</strain>
    </source>
</reference>
<gene>
    <name evidence="3" type="ORF">BDW59DRAFT_140894</name>
</gene>
<feature type="domain" description="Nudix hydrolase" evidence="2">
    <location>
        <begin position="15"/>
        <end position="174"/>
    </location>
</feature>
<proteinExistence type="predicted"/>
<dbReference type="Pfam" id="PF00293">
    <property type="entry name" value="NUDIX"/>
    <property type="match status" value="1"/>
</dbReference>
<keyword evidence="1" id="KW-0378">Hydrolase</keyword>
<accession>A0ABR4IVG5</accession>
<dbReference type="InterPro" id="IPR051325">
    <property type="entry name" value="Nudix_hydrolase_domain"/>
</dbReference>
<protein>
    <submittedName>
        <fullName evidence="3">NUDIX hydrolase domain-like protein</fullName>
    </submittedName>
</protein>
<comment type="caution">
    <text evidence="3">The sequence shown here is derived from an EMBL/GenBank/DDBJ whole genome shotgun (WGS) entry which is preliminary data.</text>
</comment>
<dbReference type="PROSITE" id="PS51462">
    <property type="entry name" value="NUDIX"/>
    <property type="match status" value="1"/>
</dbReference>
<name>A0ABR4IVG5_9EURO</name>
<dbReference type="PROSITE" id="PS00893">
    <property type="entry name" value="NUDIX_BOX"/>
    <property type="match status" value="1"/>
</dbReference>
<organism evidence="3 4">
    <name type="scientific">Aspergillus cavernicola</name>
    <dbReference type="NCBI Taxonomy" id="176166"/>
    <lineage>
        <taxon>Eukaryota</taxon>
        <taxon>Fungi</taxon>
        <taxon>Dikarya</taxon>
        <taxon>Ascomycota</taxon>
        <taxon>Pezizomycotina</taxon>
        <taxon>Eurotiomycetes</taxon>
        <taxon>Eurotiomycetidae</taxon>
        <taxon>Eurotiales</taxon>
        <taxon>Aspergillaceae</taxon>
        <taxon>Aspergillus</taxon>
        <taxon>Aspergillus subgen. Nidulantes</taxon>
    </lineage>
</organism>
<dbReference type="InterPro" id="IPR020084">
    <property type="entry name" value="NUDIX_hydrolase_CS"/>
</dbReference>